<gene>
    <name evidence="3" type="ORF">OJ1112_E06.18</name>
    <name evidence="2" type="ORF">P0544G09.34</name>
</gene>
<sequence length="171" mass="18602">MKAASDSGRLAPRLMGGFGFFALFPSCPPRFVWRAHADSARRLSLSLLSKSDMTRAPRPTTTFTRSLQVAVALGQLAPSAQKEKFSRPGRTSFTRAGDIGPNKYGCIVPNVTLQSHCIVQSGPTDSTRNKTRNRSDHGTGFGTARWSRGTTPFCGTAALRGYNRPQATRRL</sequence>
<evidence type="ECO:0000313" key="4">
    <source>
        <dbReference type="Proteomes" id="UP000000763"/>
    </source>
</evidence>
<evidence type="ECO:0000313" key="3">
    <source>
        <dbReference type="EMBL" id="BAD10756.1"/>
    </source>
</evidence>
<name>Q6YT04_ORYSJ</name>
<dbReference type="EMBL" id="AP004704">
    <property type="protein sequence ID" value="BAD09950.1"/>
    <property type="molecule type" value="Genomic_DNA"/>
</dbReference>
<proteinExistence type="predicted"/>
<reference evidence="4" key="4">
    <citation type="journal article" date="2008" name="Nucleic Acids Res.">
        <title>The rice annotation project database (RAP-DB): 2008 update.</title>
        <authorList>
            <consortium name="The rice annotation project (RAP)"/>
        </authorList>
    </citation>
    <scope>GENOME REANNOTATION</scope>
    <source>
        <strain evidence="4">cv. Nipponbare</strain>
    </source>
</reference>
<organism evidence="3 4">
    <name type="scientific">Oryza sativa subsp. japonica</name>
    <name type="common">Rice</name>
    <dbReference type="NCBI Taxonomy" id="39947"/>
    <lineage>
        <taxon>Eukaryota</taxon>
        <taxon>Viridiplantae</taxon>
        <taxon>Streptophyta</taxon>
        <taxon>Embryophyta</taxon>
        <taxon>Tracheophyta</taxon>
        <taxon>Spermatophyta</taxon>
        <taxon>Magnoliopsida</taxon>
        <taxon>Liliopsida</taxon>
        <taxon>Poales</taxon>
        <taxon>Poaceae</taxon>
        <taxon>BOP clade</taxon>
        <taxon>Oryzoideae</taxon>
        <taxon>Oryzeae</taxon>
        <taxon>Oryzinae</taxon>
        <taxon>Oryza</taxon>
        <taxon>Oryza sativa</taxon>
    </lineage>
</organism>
<reference evidence="4" key="3">
    <citation type="journal article" date="2005" name="Nature">
        <title>The map-based sequence of the rice genome.</title>
        <authorList>
            <consortium name="International rice genome sequencing project (IRGSP)"/>
            <person name="Matsumoto T."/>
            <person name="Wu J."/>
            <person name="Kanamori H."/>
            <person name="Katayose Y."/>
            <person name="Fujisawa M."/>
            <person name="Namiki N."/>
            <person name="Mizuno H."/>
            <person name="Yamamoto K."/>
            <person name="Antonio B.A."/>
            <person name="Baba T."/>
            <person name="Sakata K."/>
            <person name="Nagamura Y."/>
            <person name="Aoki H."/>
            <person name="Arikawa K."/>
            <person name="Arita K."/>
            <person name="Bito T."/>
            <person name="Chiden Y."/>
            <person name="Fujitsuka N."/>
            <person name="Fukunaka R."/>
            <person name="Hamada M."/>
            <person name="Harada C."/>
            <person name="Hayashi A."/>
            <person name="Hijishita S."/>
            <person name="Honda M."/>
            <person name="Hosokawa S."/>
            <person name="Ichikawa Y."/>
            <person name="Idonuma A."/>
            <person name="Iijima M."/>
            <person name="Ikeda M."/>
            <person name="Ikeno M."/>
            <person name="Ito K."/>
            <person name="Ito S."/>
            <person name="Ito T."/>
            <person name="Ito Y."/>
            <person name="Ito Y."/>
            <person name="Iwabuchi A."/>
            <person name="Kamiya K."/>
            <person name="Karasawa W."/>
            <person name="Kurita K."/>
            <person name="Katagiri S."/>
            <person name="Kikuta A."/>
            <person name="Kobayashi H."/>
            <person name="Kobayashi N."/>
            <person name="Machita K."/>
            <person name="Maehara T."/>
            <person name="Masukawa M."/>
            <person name="Mizubayashi T."/>
            <person name="Mukai Y."/>
            <person name="Nagasaki H."/>
            <person name="Nagata Y."/>
            <person name="Naito S."/>
            <person name="Nakashima M."/>
            <person name="Nakama Y."/>
            <person name="Nakamichi Y."/>
            <person name="Nakamura M."/>
            <person name="Meguro A."/>
            <person name="Negishi M."/>
            <person name="Ohta I."/>
            <person name="Ohta T."/>
            <person name="Okamoto M."/>
            <person name="Ono N."/>
            <person name="Saji S."/>
            <person name="Sakaguchi M."/>
            <person name="Sakai K."/>
            <person name="Shibata M."/>
            <person name="Shimokawa T."/>
            <person name="Song J."/>
            <person name="Takazaki Y."/>
            <person name="Terasawa K."/>
            <person name="Tsugane M."/>
            <person name="Tsuji K."/>
            <person name="Ueda S."/>
            <person name="Waki K."/>
            <person name="Yamagata H."/>
            <person name="Yamamoto M."/>
            <person name="Yamamoto S."/>
            <person name="Yamane H."/>
            <person name="Yoshiki S."/>
            <person name="Yoshihara R."/>
            <person name="Yukawa K."/>
            <person name="Zhong H."/>
            <person name="Yano M."/>
            <person name="Yuan Q."/>
            <person name="Ouyang S."/>
            <person name="Liu J."/>
            <person name="Jones K.M."/>
            <person name="Gansberger K."/>
            <person name="Moffat K."/>
            <person name="Hill J."/>
            <person name="Bera J."/>
            <person name="Fadrosh D."/>
            <person name="Jin S."/>
            <person name="Johri S."/>
            <person name="Kim M."/>
            <person name="Overton L."/>
            <person name="Reardon M."/>
            <person name="Tsitrin T."/>
            <person name="Vuong H."/>
            <person name="Weaver B."/>
            <person name="Ciecko A."/>
            <person name="Tallon L."/>
            <person name="Jackson J."/>
            <person name="Pai G."/>
            <person name="Aken S.V."/>
            <person name="Utterback T."/>
            <person name="Reidmuller S."/>
            <person name="Feldblyum T."/>
            <person name="Hsiao J."/>
            <person name="Zismann V."/>
            <person name="Iobst S."/>
            <person name="de Vazeille A.R."/>
            <person name="Buell C.R."/>
            <person name="Ying K."/>
            <person name="Li Y."/>
            <person name="Lu T."/>
            <person name="Huang Y."/>
            <person name="Zhao Q."/>
            <person name="Feng Q."/>
            <person name="Zhang L."/>
            <person name="Zhu J."/>
            <person name="Weng Q."/>
            <person name="Mu J."/>
            <person name="Lu Y."/>
            <person name="Fan D."/>
            <person name="Liu Y."/>
            <person name="Guan J."/>
            <person name="Zhang Y."/>
            <person name="Yu S."/>
            <person name="Liu X."/>
            <person name="Zhang Y."/>
            <person name="Hong G."/>
            <person name="Han B."/>
            <person name="Choisne N."/>
            <person name="Demange N."/>
            <person name="Orjeda G."/>
            <person name="Samain S."/>
            <person name="Cattolico L."/>
            <person name="Pelletier E."/>
            <person name="Couloux A."/>
            <person name="Segurens B."/>
            <person name="Wincker P."/>
            <person name="D'Hont A."/>
            <person name="Scarpelli C."/>
            <person name="Weissenbach J."/>
            <person name="Salanoubat M."/>
            <person name="Quetier F."/>
            <person name="Yu Y."/>
            <person name="Kim H.R."/>
            <person name="Rambo T."/>
            <person name="Currie J."/>
            <person name="Collura K."/>
            <person name="Luo M."/>
            <person name="Yang T."/>
            <person name="Ammiraju J.S.S."/>
            <person name="Engler F."/>
            <person name="Soderlund C."/>
            <person name="Wing R.A."/>
            <person name="Palmer L.E."/>
            <person name="de la Bastide M."/>
            <person name="Spiegel L."/>
            <person name="Nascimento L."/>
            <person name="Zutavern T."/>
            <person name="O'Shaughnessy A."/>
            <person name="Dike S."/>
            <person name="Dedhia N."/>
            <person name="Preston R."/>
            <person name="Balija V."/>
            <person name="McCombie W.R."/>
            <person name="Chow T."/>
            <person name="Chen H."/>
            <person name="Chung M."/>
            <person name="Chen C."/>
            <person name="Shaw J."/>
            <person name="Wu H."/>
            <person name="Hsiao K."/>
            <person name="Chao Y."/>
            <person name="Chu M."/>
            <person name="Cheng C."/>
            <person name="Hour A."/>
            <person name="Lee P."/>
            <person name="Lin S."/>
            <person name="Lin Y."/>
            <person name="Liou J."/>
            <person name="Liu S."/>
            <person name="Hsing Y."/>
            <person name="Raghuvanshi S."/>
            <person name="Mohanty A."/>
            <person name="Bharti A.K."/>
            <person name="Gaur A."/>
            <person name="Gupta V."/>
            <person name="Kumar D."/>
            <person name="Ravi V."/>
            <person name="Vij S."/>
            <person name="Kapur A."/>
            <person name="Khurana P."/>
            <person name="Khurana P."/>
            <person name="Khurana J.P."/>
            <person name="Tyagi A.K."/>
            <person name="Gaikwad K."/>
            <person name="Singh A."/>
            <person name="Dalal V."/>
            <person name="Srivastava S."/>
            <person name="Dixit A."/>
            <person name="Pal A.K."/>
            <person name="Ghazi I.A."/>
            <person name="Yadav M."/>
            <person name="Pandit A."/>
            <person name="Bhargava A."/>
            <person name="Sureshbabu K."/>
            <person name="Batra K."/>
            <person name="Sharma T.R."/>
            <person name="Mohapatra T."/>
            <person name="Singh N.K."/>
            <person name="Messing J."/>
            <person name="Nelson A.B."/>
            <person name="Fuks G."/>
            <person name="Kavchok S."/>
            <person name="Keizer G."/>
            <person name="Linton E."/>
            <person name="Llaca V."/>
            <person name="Song R."/>
            <person name="Tanyolac B."/>
            <person name="Young S."/>
            <person name="Ho-Il K."/>
            <person name="Hahn J.H."/>
            <person name="Sangsakoo G."/>
            <person name="Vanavichit A."/>
            <person name="de Mattos Luiz.A.T."/>
            <person name="Zimmer P.D."/>
            <person name="Malone G."/>
            <person name="Dellagostin O."/>
            <person name="de Oliveira A.C."/>
            <person name="Bevan M."/>
            <person name="Bancroft I."/>
            <person name="Minx P."/>
            <person name="Cordum H."/>
            <person name="Wilson R."/>
            <person name="Cheng Z."/>
            <person name="Jin W."/>
            <person name="Jiang J."/>
            <person name="Leong S.A."/>
            <person name="Iwama H."/>
            <person name="Gojobori T."/>
            <person name="Itoh T."/>
            <person name="Niimura Y."/>
            <person name="Fujii Y."/>
            <person name="Habara T."/>
            <person name="Sakai H."/>
            <person name="Sato Y."/>
            <person name="Wilson G."/>
            <person name="Kumar K."/>
            <person name="McCouch S."/>
            <person name="Juretic N."/>
            <person name="Hoen D."/>
            <person name="Wright S."/>
            <person name="Bruskiewich R."/>
            <person name="Bureau T."/>
            <person name="Miyao A."/>
            <person name="Hirochika H."/>
            <person name="Nishikawa T."/>
            <person name="Kadowaki K."/>
            <person name="Sugiura M."/>
            <person name="Burr B."/>
            <person name="Sasaki T."/>
        </authorList>
    </citation>
    <scope>NUCLEOTIDE SEQUENCE [LARGE SCALE GENOMIC DNA]</scope>
    <source>
        <strain evidence="4">cv. Nipponbare</strain>
    </source>
</reference>
<protein>
    <submittedName>
        <fullName evidence="3">Uncharacterized protein</fullName>
    </submittedName>
</protein>
<reference evidence="3" key="2">
    <citation type="submission" date="2003-03" db="EMBL/GenBank/DDBJ databases">
        <title>Oryza sativa nipponbare(GA3) genomic DNA, chromosome 8, BAC clone:OJ1112_E06.</title>
        <authorList>
            <person name="Sasaki T."/>
            <person name="Matsumoto T."/>
            <person name="Katayose Y."/>
        </authorList>
    </citation>
    <scope>NUCLEOTIDE SEQUENCE</scope>
</reference>
<evidence type="ECO:0000313" key="2">
    <source>
        <dbReference type="EMBL" id="BAD09950.1"/>
    </source>
</evidence>
<dbReference type="AlphaFoldDB" id="Q6YT04"/>
<accession>Q6YT04</accession>
<evidence type="ECO:0000256" key="1">
    <source>
        <dbReference type="SAM" id="MobiDB-lite"/>
    </source>
</evidence>
<feature type="region of interest" description="Disordered" evidence="1">
    <location>
        <begin position="122"/>
        <end position="144"/>
    </location>
</feature>
<dbReference type="Proteomes" id="UP000000763">
    <property type="component" value="Chromosome 8"/>
</dbReference>
<reference evidence="2" key="1">
    <citation type="submission" date="2002-01" db="EMBL/GenBank/DDBJ databases">
        <title>Oryza sativa nipponbare(GA3) genomic DNA, chromosome 8, PAC clone:P0544G09.</title>
        <authorList>
            <person name="Sasaki T."/>
            <person name="Matsumoto T."/>
            <person name="Yamamoto K."/>
        </authorList>
    </citation>
    <scope>NUCLEOTIDE SEQUENCE</scope>
</reference>
<dbReference type="EMBL" id="AP006265">
    <property type="protein sequence ID" value="BAD10756.1"/>
    <property type="molecule type" value="Genomic_DNA"/>
</dbReference>